<feature type="region of interest" description="Disordered" evidence="1">
    <location>
        <begin position="1"/>
        <end position="20"/>
    </location>
</feature>
<dbReference type="AlphaFoldDB" id="A0A644YVA6"/>
<evidence type="ECO:0000256" key="1">
    <source>
        <dbReference type="SAM" id="MobiDB-lite"/>
    </source>
</evidence>
<reference evidence="2" key="1">
    <citation type="submission" date="2019-08" db="EMBL/GenBank/DDBJ databases">
        <authorList>
            <person name="Kucharzyk K."/>
            <person name="Murdoch R.W."/>
            <person name="Higgins S."/>
            <person name="Loffler F."/>
        </authorList>
    </citation>
    <scope>NUCLEOTIDE SEQUENCE</scope>
</reference>
<evidence type="ECO:0000313" key="2">
    <source>
        <dbReference type="EMBL" id="MPM32277.1"/>
    </source>
</evidence>
<sequence length="84" mass="9580">MNKSEEDETSGSYDETKDHSDFAFFHPDYTVGTGIEPVQQKNSARGLVETCSLYRRWGITPRPEDIVIDCENIISQNDAHVKLF</sequence>
<protein>
    <submittedName>
        <fullName evidence="2">Uncharacterized protein</fullName>
    </submittedName>
</protein>
<proteinExistence type="predicted"/>
<comment type="caution">
    <text evidence="2">The sequence shown here is derived from an EMBL/GenBank/DDBJ whole genome shotgun (WGS) entry which is preliminary data.</text>
</comment>
<name>A0A644YVA6_9ZZZZ</name>
<gene>
    <name evidence="2" type="ORF">SDC9_78839</name>
</gene>
<dbReference type="EMBL" id="VSSQ01006316">
    <property type="protein sequence ID" value="MPM32277.1"/>
    <property type="molecule type" value="Genomic_DNA"/>
</dbReference>
<organism evidence="2">
    <name type="scientific">bioreactor metagenome</name>
    <dbReference type="NCBI Taxonomy" id="1076179"/>
    <lineage>
        <taxon>unclassified sequences</taxon>
        <taxon>metagenomes</taxon>
        <taxon>ecological metagenomes</taxon>
    </lineage>
</organism>
<accession>A0A644YVA6</accession>